<evidence type="ECO:0000313" key="1">
    <source>
        <dbReference type="EMBL" id="KAI4863002.1"/>
    </source>
</evidence>
<name>A0ACB9YUB7_9PEZI</name>
<dbReference type="EMBL" id="MU393513">
    <property type="protein sequence ID" value="KAI4863002.1"/>
    <property type="molecule type" value="Genomic_DNA"/>
</dbReference>
<accession>A0ACB9YUB7</accession>
<proteinExistence type="predicted"/>
<keyword evidence="2" id="KW-1185">Reference proteome</keyword>
<sequence length="596" mass="65831">MSSSSLPMAIENQSSCFEWQKSPNGIWERDIDECETFYRLSSRPGSGCYPVTACASFTIALPDAATAANETDDEIDVEDAFRKAWMTLCHRHPTLRSLIEHDENSGRRKRVYSTLKDKDEEQDWVSSTFKVVDVDIAPLQWFNNDSTNFETSTLFLVRSKDETRCDQTVFLRCPHDVTDGVGVLQLVDQLFGHAAKAYEQGAKYVSPEWGNEHERLSPCLRVAATIPESFSDDQTKHFKEIQTRNGTVYSHAGLLSLPSSSGVVASEQGKRHRFPLVVPKDTTERILRSCKTIAPGVSVTHVFMSALAQALSQLQPQKEASYPVRYVNHSMINLRPYCRDPYSNPEHAAAAYHTVSAEALGLDLVVPGTSANAKIEEKTNDFARIAAEVRDYYKTVRPVSSIDDQITLAPLMFKSLTPPSGSNPHAVSDSPFCPVALSSIGNVSSTVNPTHGSFRITNIWAASEPIGAGVALFLGTWNGQIELSGVFDTRYHDATYIEKFLGRVVDCVCKGLGIDEHVTLSQAAPVGITENKKRKRDENELHLSNNEDGSSQRPNKSPVRSALQERPALGNVQRQSAKKVEGNSVNGRHGEKARDV</sequence>
<reference evidence="1 2" key="1">
    <citation type="journal article" date="2022" name="New Phytol.">
        <title>Ecological generalism drives hyperdiversity of secondary metabolite gene clusters in xylarialean endophytes.</title>
        <authorList>
            <person name="Franco M.E.E."/>
            <person name="Wisecaver J.H."/>
            <person name="Arnold A.E."/>
            <person name="Ju Y.M."/>
            <person name="Slot J.C."/>
            <person name="Ahrendt S."/>
            <person name="Moore L.P."/>
            <person name="Eastman K.E."/>
            <person name="Scott K."/>
            <person name="Konkel Z."/>
            <person name="Mondo S.J."/>
            <person name="Kuo A."/>
            <person name="Hayes R.D."/>
            <person name="Haridas S."/>
            <person name="Andreopoulos B."/>
            <person name="Riley R."/>
            <person name="LaButti K."/>
            <person name="Pangilinan J."/>
            <person name="Lipzen A."/>
            <person name="Amirebrahimi M."/>
            <person name="Yan J."/>
            <person name="Adam C."/>
            <person name="Keymanesh K."/>
            <person name="Ng V."/>
            <person name="Louie K."/>
            <person name="Northen T."/>
            <person name="Drula E."/>
            <person name="Henrissat B."/>
            <person name="Hsieh H.M."/>
            <person name="Youens-Clark K."/>
            <person name="Lutzoni F."/>
            <person name="Miadlikowska J."/>
            <person name="Eastwood D.C."/>
            <person name="Hamelin R.C."/>
            <person name="Grigoriev I.V."/>
            <person name="U'Ren J.M."/>
        </authorList>
    </citation>
    <scope>NUCLEOTIDE SEQUENCE [LARGE SCALE GENOMIC DNA]</scope>
    <source>
        <strain evidence="1 2">CBS 119005</strain>
    </source>
</reference>
<comment type="caution">
    <text evidence="1">The sequence shown here is derived from an EMBL/GenBank/DDBJ whole genome shotgun (WGS) entry which is preliminary data.</text>
</comment>
<dbReference type="Proteomes" id="UP001497700">
    <property type="component" value="Unassembled WGS sequence"/>
</dbReference>
<organism evidence="1 2">
    <name type="scientific">Hypoxylon rubiginosum</name>
    <dbReference type="NCBI Taxonomy" id="110542"/>
    <lineage>
        <taxon>Eukaryota</taxon>
        <taxon>Fungi</taxon>
        <taxon>Dikarya</taxon>
        <taxon>Ascomycota</taxon>
        <taxon>Pezizomycotina</taxon>
        <taxon>Sordariomycetes</taxon>
        <taxon>Xylariomycetidae</taxon>
        <taxon>Xylariales</taxon>
        <taxon>Hypoxylaceae</taxon>
        <taxon>Hypoxylon</taxon>
    </lineage>
</organism>
<gene>
    <name evidence="1" type="ORF">F4820DRAFT_428348</name>
</gene>
<evidence type="ECO:0000313" key="2">
    <source>
        <dbReference type="Proteomes" id="UP001497700"/>
    </source>
</evidence>
<protein>
    <submittedName>
        <fullName evidence="1">Uncharacterized protein</fullName>
    </submittedName>
</protein>